<reference evidence="2" key="1">
    <citation type="journal article" date="2022" name="Mol. Ecol. Resour.">
        <title>The genomes of chicory, endive, great burdock and yacon provide insights into Asteraceae palaeo-polyploidization history and plant inulin production.</title>
        <authorList>
            <person name="Fan W."/>
            <person name="Wang S."/>
            <person name="Wang H."/>
            <person name="Wang A."/>
            <person name="Jiang F."/>
            <person name="Liu H."/>
            <person name="Zhao H."/>
            <person name="Xu D."/>
            <person name="Zhang Y."/>
        </authorList>
    </citation>
    <scope>NUCLEOTIDE SEQUENCE [LARGE SCALE GENOMIC DNA]</scope>
    <source>
        <strain evidence="2">cv. Yunnan</strain>
    </source>
</reference>
<organism evidence="1 2">
    <name type="scientific">Smallanthus sonchifolius</name>
    <dbReference type="NCBI Taxonomy" id="185202"/>
    <lineage>
        <taxon>Eukaryota</taxon>
        <taxon>Viridiplantae</taxon>
        <taxon>Streptophyta</taxon>
        <taxon>Embryophyta</taxon>
        <taxon>Tracheophyta</taxon>
        <taxon>Spermatophyta</taxon>
        <taxon>Magnoliopsida</taxon>
        <taxon>eudicotyledons</taxon>
        <taxon>Gunneridae</taxon>
        <taxon>Pentapetalae</taxon>
        <taxon>asterids</taxon>
        <taxon>campanulids</taxon>
        <taxon>Asterales</taxon>
        <taxon>Asteraceae</taxon>
        <taxon>Asteroideae</taxon>
        <taxon>Heliantheae alliance</taxon>
        <taxon>Millerieae</taxon>
        <taxon>Smallanthus</taxon>
    </lineage>
</organism>
<dbReference type="Proteomes" id="UP001056120">
    <property type="component" value="Linkage Group LG02"/>
</dbReference>
<accession>A0ACB9K0L5</accession>
<evidence type="ECO:0000313" key="1">
    <source>
        <dbReference type="EMBL" id="KAI3825824.1"/>
    </source>
</evidence>
<comment type="caution">
    <text evidence="1">The sequence shown here is derived from an EMBL/GenBank/DDBJ whole genome shotgun (WGS) entry which is preliminary data.</text>
</comment>
<gene>
    <name evidence="1" type="ORF">L1987_07482</name>
</gene>
<evidence type="ECO:0000313" key="2">
    <source>
        <dbReference type="Proteomes" id="UP001056120"/>
    </source>
</evidence>
<reference evidence="1 2" key="2">
    <citation type="journal article" date="2022" name="Mol. Ecol. Resour.">
        <title>The genomes of chicory, endive, great burdock and yacon provide insights into Asteraceae paleo-polyploidization history and plant inulin production.</title>
        <authorList>
            <person name="Fan W."/>
            <person name="Wang S."/>
            <person name="Wang H."/>
            <person name="Wang A."/>
            <person name="Jiang F."/>
            <person name="Liu H."/>
            <person name="Zhao H."/>
            <person name="Xu D."/>
            <person name="Zhang Y."/>
        </authorList>
    </citation>
    <scope>NUCLEOTIDE SEQUENCE [LARGE SCALE GENOMIC DNA]</scope>
    <source>
        <strain evidence="2">cv. Yunnan</strain>
        <tissue evidence="1">Leaves</tissue>
    </source>
</reference>
<dbReference type="EMBL" id="CM042019">
    <property type="protein sequence ID" value="KAI3825824.1"/>
    <property type="molecule type" value="Genomic_DNA"/>
</dbReference>
<name>A0ACB9K0L5_9ASTR</name>
<keyword evidence="2" id="KW-1185">Reference proteome</keyword>
<proteinExistence type="predicted"/>
<protein>
    <submittedName>
        <fullName evidence="1">Uncharacterized protein</fullName>
    </submittedName>
</protein>
<sequence length="150" mass="16624">MHMRKVSSSFLANKTGVLHGDELGQMKPLSNNSCSHVDSSGSSLGTSLQEIPPDNHERSGYRKSSSPQMVAWRQEPEWQYGLSVVPSGEDSVNTEAWWSRRVITAEYGRVQRRPAANEGRAWWLSQVRKGEMAVVMEVHVVDGDGRDGAA</sequence>